<name>A0ABU2B5G4_9MICC</name>
<dbReference type="EMBL" id="JAVDYJ010000001">
    <property type="protein sequence ID" value="MDR7347634.1"/>
    <property type="molecule type" value="Genomic_DNA"/>
</dbReference>
<feature type="transmembrane region" description="Helical" evidence="1">
    <location>
        <begin position="64"/>
        <end position="84"/>
    </location>
</feature>
<dbReference type="Proteomes" id="UP001183794">
    <property type="component" value="Unassembled WGS sequence"/>
</dbReference>
<protein>
    <submittedName>
        <fullName evidence="2">Magnesium-transporting ATPase (P-type)</fullName>
    </submittedName>
</protein>
<evidence type="ECO:0000313" key="2">
    <source>
        <dbReference type="EMBL" id="MDR7347634.1"/>
    </source>
</evidence>
<evidence type="ECO:0000313" key="3">
    <source>
        <dbReference type="Proteomes" id="UP001183794"/>
    </source>
</evidence>
<feature type="transmembrane region" description="Helical" evidence="1">
    <location>
        <begin position="121"/>
        <end position="142"/>
    </location>
</feature>
<sequence length="155" mass="16488">MSTPRTPEAKPPNVKNFTTAFLILALLMVAAQAINFIVTLLPAAQDAIIDLGDGTTTTVAALQNTYLTLLIIVLLVYGATWFWVRRSKNWARWVAIVLAVLAALGAVQGLIGVFATGATDTVGLALSLAQVIAAGWVLALAFRQDLHAWFTGRGV</sequence>
<keyword evidence="1" id="KW-0472">Membrane</keyword>
<reference evidence="2 3" key="1">
    <citation type="submission" date="2023-07" db="EMBL/GenBank/DDBJ databases">
        <title>Sequencing the genomes of 1000 actinobacteria strains.</title>
        <authorList>
            <person name="Klenk H.-P."/>
        </authorList>
    </citation>
    <scope>NUCLEOTIDE SEQUENCE [LARGE SCALE GENOMIC DNA]</scope>
    <source>
        <strain evidence="2 3">DSM 22966</strain>
    </source>
</reference>
<keyword evidence="1" id="KW-1133">Transmembrane helix</keyword>
<dbReference type="RefSeq" id="WP_310174059.1">
    <property type="nucleotide sequence ID" value="NZ_BAABHE010000003.1"/>
</dbReference>
<accession>A0ABU2B5G4</accession>
<comment type="caution">
    <text evidence="2">The sequence shown here is derived from an EMBL/GenBank/DDBJ whole genome shotgun (WGS) entry which is preliminary data.</text>
</comment>
<evidence type="ECO:0000256" key="1">
    <source>
        <dbReference type="SAM" id="Phobius"/>
    </source>
</evidence>
<gene>
    <name evidence="2" type="ORF">J2S62_001891</name>
</gene>
<feature type="transmembrane region" description="Helical" evidence="1">
    <location>
        <begin position="21"/>
        <end position="44"/>
    </location>
</feature>
<proteinExistence type="predicted"/>
<organism evidence="2 3">
    <name type="scientific">Enteractinococcus fodinae</name>
    <dbReference type="NCBI Taxonomy" id="684663"/>
    <lineage>
        <taxon>Bacteria</taxon>
        <taxon>Bacillati</taxon>
        <taxon>Actinomycetota</taxon>
        <taxon>Actinomycetes</taxon>
        <taxon>Micrococcales</taxon>
        <taxon>Micrococcaceae</taxon>
    </lineage>
</organism>
<keyword evidence="1" id="KW-0812">Transmembrane</keyword>
<feature type="transmembrane region" description="Helical" evidence="1">
    <location>
        <begin position="93"/>
        <end position="115"/>
    </location>
</feature>
<keyword evidence="3" id="KW-1185">Reference proteome</keyword>